<comment type="caution">
    <text evidence="3">The sequence shown here is derived from an EMBL/GenBank/DDBJ whole genome shotgun (WGS) entry which is preliminary data.</text>
</comment>
<name>A0AAE0GK26_9CHLO</name>
<accession>A0AAE0GK26</accession>
<protein>
    <submittedName>
        <fullName evidence="3">Uncharacterized protein</fullName>
    </submittedName>
</protein>
<evidence type="ECO:0000256" key="1">
    <source>
        <dbReference type="SAM" id="Coils"/>
    </source>
</evidence>
<keyword evidence="1" id="KW-0175">Coiled coil</keyword>
<dbReference type="EMBL" id="LGRX02004848">
    <property type="protein sequence ID" value="KAK3279493.1"/>
    <property type="molecule type" value="Genomic_DNA"/>
</dbReference>
<evidence type="ECO:0000313" key="4">
    <source>
        <dbReference type="Proteomes" id="UP001190700"/>
    </source>
</evidence>
<gene>
    <name evidence="3" type="ORF">CYMTET_12629</name>
</gene>
<evidence type="ECO:0000313" key="3">
    <source>
        <dbReference type="EMBL" id="KAK3279493.1"/>
    </source>
</evidence>
<reference evidence="3 4" key="1">
    <citation type="journal article" date="2015" name="Genome Biol. Evol.">
        <title>Comparative Genomics of a Bacterivorous Green Alga Reveals Evolutionary Causalities and Consequences of Phago-Mixotrophic Mode of Nutrition.</title>
        <authorList>
            <person name="Burns J.A."/>
            <person name="Paasch A."/>
            <person name="Narechania A."/>
            <person name="Kim E."/>
        </authorList>
    </citation>
    <scope>NUCLEOTIDE SEQUENCE [LARGE SCALE GENOMIC DNA]</scope>
    <source>
        <strain evidence="3 4">PLY_AMNH</strain>
    </source>
</reference>
<feature type="compositionally biased region" description="Gly residues" evidence="2">
    <location>
        <begin position="232"/>
        <end position="246"/>
    </location>
</feature>
<sequence>MEATPPGGNAEGRGDGADYRNQEARRQAQLTAKIAAEQVEAVERRSREQLQMFLAEQAATDADQEKASSDRLRDALSAIVTAHNDSQDALALARAETAQLRGELERLIARRTKLEQQLAEPRVHSLTYAAGRSVIDLTPRNAAPVCDPDEATSAAPVHGSIRSMRKDPASRAIVRRRDSVDTQVIHLSAPATRCCTDTPTDRPAMRWDSSPTKYAPPQRRNGKAPANPPTDGVGGNKDGDEGGSAGGSDHADDQPGPGERALPSAPRSIAPVSQTRAHGGTNGSERSHDRSTA</sequence>
<feature type="compositionally biased region" description="Basic and acidic residues" evidence="2">
    <location>
        <begin position="12"/>
        <end position="26"/>
    </location>
</feature>
<keyword evidence="4" id="KW-1185">Reference proteome</keyword>
<proteinExistence type="predicted"/>
<feature type="region of interest" description="Disordered" evidence="2">
    <location>
        <begin position="1"/>
        <end position="27"/>
    </location>
</feature>
<evidence type="ECO:0000256" key="2">
    <source>
        <dbReference type="SAM" id="MobiDB-lite"/>
    </source>
</evidence>
<organism evidence="3 4">
    <name type="scientific">Cymbomonas tetramitiformis</name>
    <dbReference type="NCBI Taxonomy" id="36881"/>
    <lineage>
        <taxon>Eukaryota</taxon>
        <taxon>Viridiplantae</taxon>
        <taxon>Chlorophyta</taxon>
        <taxon>Pyramimonadophyceae</taxon>
        <taxon>Pyramimonadales</taxon>
        <taxon>Pyramimonadaceae</taxon>
        <taxon>Cymbomonas</taxon>
    </lineage>
</organism>
<feature type="region of interest" description="Disordered" evidence="2">
    <location>
        <begin position="191"/>
        <end position="293"/>
    </location>
</feature>
<feature type="coiled-coil region" evidence="1">
    <location>
        <begin position="90"/>
        <end position="117"/>
    </location>
</feature>
<dbReference type="AlphaFoldDB" id="A0AAE0GK26"/>
<dbReference type="Proteomes" id="UP001190700">
    <property type="component" value="Unassembled WGS sequence"/>
</dbReference>